<sequence>MMKFLKENIPFAFLLLFCVGLLAVTIKMNVFRFNNFDFGKFDLGNMTQMVWNTQHGRFMYLTDYFGTNLPRWAMSHVDPILVLFVPLFALVPHPLTLVISQLVLVIFSAVLIYKIANLQFISPVGSLLLSLAYLFYPALGFLLAWTGFHGVTVAIPFFLGAFYVFEYMFKQDSFTKPFLVLFWALVIITMSGKEEASLFVLVFGLFVVFVRKVKHLGYYLIAVSIFWFVATFFVIIPAYSHYRVLGYNKFASSLGINSELANDVISPNFFLSRYSEFGNTYFEVAVNMATHPRQMARVLFGGDKLDNLRMTFEPLLYMPVLGPHLLVMALPELLINYATTASGIGTSEIYNHRISLIIPVLFISTIYGIAFVTKKKRYLVVGLSALVLASNIYTTFKYENPIYLWLSQAISKRISLKVFAKDISIEDNLDALELGQRLRFSPLETNDRDCAQKVVQSIPNDVTVSGPDHLGAHLAKRETYAIFPALFDSAQYVITDVFAEKVARILGVNKSIIRDATARVMKDENYKLVGACSNLFVFERVGLHNKPKLLPIQEKFEYPERVTFEIFQSLTLVDYKLPSVLKRGENTPVDFVYTRRGDNSLDGYVLFLTFINNETRDAYQVANLPSFAINEPTSWTKDNYYIENVEVVIPQHMASGSYRVFIGMDNRVRTRSIYIGDVTID</sequence>
<feature type="transmembrane region" description="Helical" evidence="1">
    <location>
        <begin position="142"/>
        <end position="165"/>
    </location>
</feature>
<keyword evidence="1" id="KW-1133">Transmembrane helix</keyword>
<feature type="transmembrane region" description="Helical" evidence="1">
    <location>
        <begin position="120"/>
        <end position="136"/>
    </location>
</feature>
<dbReference type="AlphaFoldDB" id="A0A0G1PD72"/>
<gene>
    <name evidence="2" type="ORF">UX44_C0014G0019</name>
</gene>
<evidence type="ECO:0000313" key="2">
    <source>
        <dbReference type="EMBL" id="KKU30739.1"/>
    </source>
</evidence>
<feature type="transmembrane region" description="Helical" evidence="1">
    <location>
        <begin position="80"/>
        <end position="113"/>
    </location>
</feature>
<evidence type="ECO:0008006" key="4">
    <source>
        <dbReference type="Google" id="ProtNLM"/>
    </source>
</evidence>
<protein>
    <recommendedName>
        <fullName evidence="4">DUF2079 domain-containing protein</fullName>
    </recommendedName>
</protein>
<feature type="transmembrane region" description="Helical" evidence="1">
    <location>
        <begin position="216"/>
        <end position="239"/>
    </location>
</feature>
<feature type="transmembrane region" description="Helical" evidence="1">
    <location>
        <begin position="177"/>
        <end position="210"/>
    </location>
</feature>
<feature type="transmembrane region" description="Helical" evidence="1">
    <location>
        <begin position="315"/>
        <end position="334"/>
    </location>
</feature>
<dbReference type="InterPro" id="IPR018650">
    <property type="entry name" value="STSV1_Orf64"/>
</dbReference>
<evidence type="ECO:0000256" key="1">
    <source>
        <dbReference type="SAM" id="Phobius"/>
    </source>
</evidence>
<reference evidence="2 3" key="1">
    <citation type="journal article" date="2015" name="Nature">
        <title>rRNA introns, odd ribosomes, and small enigmatic genomes across a large radiation of phyla.</title>
        <authorList>
            <person name="Brown C.T."/>
            <person name="Hug L.A."/>
            <person name="Thomas B.C."/>
            <person name="Sharon I."/>
            <person name="Castelle C.J."/>
            <person name="Singh A."/>
            <person name="Wilkins M.J."/>
            <person name="Williams K.H."/>
            <person name="Banfield J.F."/>
        </authorList>
    </citation>
    <scope>NUCLEOTIDE SEQUENCE [LARGE SCALE GENOMIC DNA]</scope>
</reference>
<keyword evidence="1" id="KW-0472">Membrane</keyword>
<dbReference type="EMBL" id="LCMF01000014">
    <property type="protein sequence ID" value="KKU30739.1"/>
    <property type="molecule type" value="Genomic_DNA"/>
</dbReference>
<evidence type="ECO:0000313" key="3">
    <source>
        <dbReference type="Proteomes" id="UP000034732"/>
    </source>
</evidence>
<keyword evidence="1" id="KW-0812">Transmembrane</keyword>
<organism evidence="2 3">
    <name type="scientific">candidate division WWE3 bacterium GW2011_GWA1_46_21</name>
    <dbReference type="NCBI Taxonomy" id="1619107"/>
    <lineage>
        <taxon>Bacteria</taxon>
        <taxon>Katanobacteria</taxon>
    </lineage>
</organism>
<name>A0A0G1PD72_UNCKA</name>
<feature type="transmembrane region" description="Helical" evidence="1">
    <location>
        <begin position="354"/>
        <end position="372"/>
    </location>
</feature>
<dbReference type="Proteomes" id="UP000034732">
    <property type="component" value="Unassembled WGS sequence"/>
</dbReference>
<accession>A0A0G1PD72</accession>
<proteinExistence type="predicted"/>
<comment type="caution">
    <text evidence="2">The sequence shown here is derived from an EMBL/GenBank/DDBJ whole genome shotgun (WGS) entry which is preliminary data.</text>
</comment>
<dbReference type="Pfam" id="PF09852">
    <property type="entry name" value="DUF2079"/>
    <property type="match status" value="1"/>
</dbReference>